<evidence type="ECO:0000259" key="2">
    <source>
        <dbReference type="SMART" id="SM00858"/>
    </source>
</evidence>
<accession>K0JRK5</accession>
<dbReference type="CDD" id="cd11614">
    <property type="entry name" value="SAF_CpaB_FlgA_like"/>
    <property type="match status" value="1"/>
</dbReference>
<evidence type="ECO:0000313" key="3">
    <source>
        <dbReference type="EMBL" id="CCH28002.1"/>
    </source>
</evidence>
<dbReference type="STRING" id="1179773.BN6_06740"/>
<dbReference type="Proteomes" id="UP000006281">
    <property type="component" value="Chromosome"/>
</dbReference>
<evidence type="ECO:0000256" key="1">
    <source>
        <dbReference type="SAM" id="SignalP"/>
    </source>
</evidence>
<feature type="domain" description="SAF" evidence="2">
    <location>
        <begin position="28"/>
        <end position="89"/>
    </location>
</feature>
<gene>
    <name evidence="3" type="ordered locus">BN6_06740</name>
</gene>
<dbReference type="SMART" id="SM00858">
    <property type="entry name" value="SAF"/>
    <property type="match status" value="1"/>
</dbReference>
<protein>
    <recommendedName>
        <fullName evidence="2">SAF domain-containing protein</fullName>
    </recommendedName>
</protein>
<keyword evidence="4" id="KW-1185">Reference proteome</keyword>
<reference evidence="3 4" key="1">
    <citation type="journal article" date="2012" name="BMC Genomics">
        <title>Complete genome sequence of Saccharothrix espanaensis DSM 44229T and comparison to the other completely sequenced Pseudonocardiaceae.</title>
        <authorList>
            <person name="Strobel T."/>
            <person name="Al-Dilaimi A."/>
            <person name="Blom J."/>
            <person name="Gessner A."/>
            <person name="Kalinowski J."/>
            <person name="Luzhetska M."/>
            <person name="Puhler A."/>
            <person name="Szczepanowski R."/>
            <person name="Bechthold A."/>
            <person name="Ruckert C."/>
        </authorList>
    </citation>
    <scope>NUCLEOTIDE SEQUENCE [LARGE SCALE GENOMIC DNA]</scope>
    <source>
        <strain evidence="4">ATCC 51144 / DSM 44229 / JCM 9112 / NBRC 15066 / NRRL 15764</strain>
    </source>
</reference>
<feature type="chain" id="PRO_5003834342" description="SAF domain-containing protein" evidence="1">
    <location>
        <begin position="27"/>
        <end position="168"/>
    </location>
</feature>
<proteinExistence type="predicted"/>
<evidence type="ECO:0000313" key="4">
    <source>
        <dbReference type="Proteomes" id="UP000006281"/>
    </source>
</evidence>
<dbReference type="eggNOG" id="COG3745">
    <property type="taxonomic scope" value="Bacteria"/>
</dbReference>
<dbReference type="InterPro" id="IPR013974">
    <property type="entry name" value="SAF"/>
</dbReference>
<dbReference type="EMBL" id="HE804045">
    <property type="protein sequence ID" value="CCH28002.1"/>
    <property type="molecule type" value="Genomic_DNA"/>
</dbReference>
<dbReference type="AlphaFoldDB" id="K0JRK5"/>
<dbReference type="HOGENOM" id="CLU_088190_4_0_11"/>
<dbReference type="Pfam" id="PF08666">
    <property type="entry name" value="SAF"/>
    <property type="match status" value="1"/>
</dbReference>
<organism evidence="3 4">
    <name type="scientific">Saccharothrix espanaensis (strain ATCC 51144 / DSM 44229 / JCM 9112 / NBRC 15066 / NRRL 15764)</name>
    <dbReference type="NCBI Taxonomy" id="1179773"/>
    <lineage>
        <taxon>Bacteria</taxon>
        <taxon>Bacillati</taxon>
        <taxon>Actinomycetota</taxon>
        <taxon>Actinomycetes</taxon>
        <taxon>Pseudonocardiales</taxon>
        <taxon>Pseudonocardiaceae</taxon>
        <taxon>Saccharothrix</taxon>
    </lineage>
</organism>
<sequence>MNLTRKILATVLALLAVLVAAWPAPAGTPLAVAARDLAPGVPLTPDDLRTIHAPPELSPAGPVTAAEATGRTLLSPARAGEPLTDVRLASRDPDTASVAVRLADPAVAALLRTGSRVDVVGAESHVLAEHASVTAVRDGEVVVLTVSREAATKVAAESLTQPVTVTLR</sequence>
<dbReference type="PATRIC" id="fig|1179773.3.peg.678"/>
<feature type="signal peptide" evidence="1">
    <location>
        <begin position="1"/>
        <end position="26"/>
    </location>
</feature>
<keyword evidence="1" id="KW-0732">Signal</keyword>
<dbReference type="KEGG" id="sesp:BN6_06740"/>
<name>K0JRK5_SACES</name>
<dbReference type="RefSeq" id="WP_015098116.1">
    <property type="nucleotide sequence ID" value="NC_019673.1"/>
</dbReference>